<dbReference type="Pfam" id="PF22917">
    <property type="entry name" value="PRISE"/>
    <property type="match status" value="1"/>
</dbReference>
<evidence type="ECO:0000313" key="2">
    <source>
        <dbReference type="EMBL" id="GAE00127.1"/>
    </source>
</evidence>
<accession>V5GDG4</accession>
<evidence type="ECO:0000259" key="1">
    <source>
        <dbReference type="Pfam" id="PF22917"/>
    </source>
</evidence>
<organism evidence="2 3">
    <name type="scientific">Byssochlamys spectabilis (strain No. 5 / NBRC 109023)</name>
    <name type="common">Paecilomyces variotii</name>
    <dbReference type="NCBI Taxonomy" id="1356009"/>
    <lineage>
        <taxon>Eukaryota</taxon>
        <taxon>Fungi</taxon>
        <taxon>Dikarya</taxon>
        <taxon>Ascomycota</taxon>
        <taxon>Pezizomycotina</taxon>
        <taxon>Eurotiomycetes</taxon>
        <taxon>Eurotiomycetidae</taxon>
        <taxon>Eurotiales</taxon>
        <taxon>Thermoascaceae</taxon>
        <taxon>Paecilomyces</taxon>
    </lineage>
</organism>
<feature type="domain" description="PRISE-like Rossmann-fold" evidence="1">
    <location>
        <begin position="72"/>
        <end position="283"/>
    </location>
</feature>
<dbReference type="PANTHER" id="PTHR32487">
    <property type="entry name" value="3-OXO-DELTA(4,5)-STEROID 5-BETA-REDUCTASE"/>
    <property type="match status" value="1"/>
</dbReference>
<dbReference type="HOGENOM" id="CLU_030125_1_0_1"/>
<comment type="caution">
    <text evidence="2">The sequence shown here is derived from an EMBL/GenBank/DDBJ whole genome shotgun (WGS) entry which is preliminary data.</text>
</comment>
<dbReference type="CDD" id="cd08948">
    <property type="entry name" value="5beta-POR_like_SDR_a"/>
    <property type="match status" value="1"/>
</dbReference>
<dbReference type="EMBL" id="BAUL01000357">
    <property type="protein sequence ID" value="GAE00127.1"/>
    <property type="molecule type" value="Genomic_DNA"/>
</dbReference>
<keyword evidence="3" id="KW-1185">Reference proteome</keyword>
<protein>
    <submittedName>
        <fullName evidence="2">NAD dependent epimerase/dehydratase family protein</fullName>
    </submittedName>
</protein>
<reference evidence="3" key="1">
    <citation type="journal article" date="2014" name="Genome Announc.">
        <title>Draft genome sequence of the formaldehyde-resistant fungus Byssochlamys spectabilis No. 5 (anamorph Paecilomyces variotii No. 5) (NBRC109023).</title>
        <authorList>
            <person name="Oka T."/>
            <person name="Ekino K."/>
            <person name="Fukuda K."/>
            <person name="Nomura Y."/>
        </authorList>
    </citation>
    <scope>NUCLEOTIDE SEQUENCE [LARGE SCALE GENOMIC DNA]</scope>
    <source>
        <strain evidence="3">No. 5 / NBRC 109023</strain>
    </source>
</reference>
<sequence>MPTAIVTGATGINGREIIRALGANPSQWTTVHALSRSQKEPYPSTVKHDTIDLTAPASEIASQLSRAGIEGDYLFFTAYLQRDDEKEMDRVNGAMLQNFLAALRMSGAEKRLKRVVLTTGAKHYGVHLGPVKLPMEEDDPWVEEGEGRPVNFYYRQQRILKEVSGDGTAGWDWVVTYPNDVIGVAKGNFMNLTTALGLYAAVTKELNQPFLFPGNPDFYTGFDCFTYARLHAQFNLWAALEPRASNQNFNVVNGDVQSWQTLWPRLAERYGLSIPADQFSSGGQEVVEKTIPLSSNPPLNNQAANMGLQGRVPPGELRMRIDLAAWSQKPEVQEAWKRIAEREKVEKDAFEKATWFFTNFVLGRNYDLIISMNKARKLGWEGWWDTWDSLRTSLDELEEEGVLPRARK</sequence>
<dbReference type="InterPro" id="IPR036291">
    <property type="entry name" value="NAD(P)-bd_dom_sf"/>
</dbReference>
<dbReference type="Proteomes" id="UP000018001">
    <property type="component" value="Unassembled WGS sequence"/>
</dbReference>
<dbReference type="OrthoDB" id="1731983at2759"/>
<dbReference type="SUPFAM" id="SSF51735">
    <property type="entry name" value="NAD(P)-binding Rossmann-fold domains"/>
    <property type="match status" value="1"/>
</dbReference>
<dbReference type="InParanoid" id="V5GDG4"/>
<dbReference type="AlphaFoldDB" id="V5GDG4"/>
<gene>
    <name evidence="2" type="ORF">PVAR5_8863</name>
</gene>
<dbReference type="eggNOG" id="ENOG502QSRH">
    <property type="taxonomic scope" value="Eukaryota"/>
</dbReference>
<dbReference type="InterPro" id="IPR055222">
    <property type="entry name" value="PRISE-like_Rossmann-fold"/>
</dbReference>
<name>V5GDG4_BYSSN</name>
<proteinExistence type="predicted"/>
<dbReference type="PANTHER" id="PTHR32487:SF0">
    <property type="entry name" value="3-OXO-DELTA(4,5)-STEROID 5-BETA-REDUCTASE"/>
    <property type="match status" value="1"/>
</dbReference>
<dbReference type="Gene3D" id="3.40.50.720">
    <property type="entry name" value="NAD(P)-binding Rossmann-like Domain"/>
    <property type="match status" value="1"/>
</dbReference>
<evidence type="ECO:0000313" key="3">
    <source>
        <dbReference type="Proteomes" id="UP000018001"/>
    </source>
</evidence>